<comment type="caution">
    <text evidence="1">The sequence shown here is derived from an EMBL/GenBank/DDBJ whole genome shotgun (WGS) entry which is preliminary data.</text>
</comment>
<sequence length="268" mass="30522">MLSQKQLKILKKEVKEESALGVGFLVGIEKAIPDNTLYDAIRQLADEGGIHTLTDAELQNRLVTKSIELMSYQEFKEIAPYLFSYRRAEVRLAKQLMATPLPVNQAIFDAVKGRGNCLFERLTAPDALDELLWTNGLTLLALNPKTNELLLVDSSPDLEDIVEEQDRLLSESFLSPSNQALMNSSERAAYYIISLTDLAEQPLEEVLLKAPLTLFDAQYLEGSDEELLEVLDYDNDLEDFELLDKCYDEVIQTLNRERCRELEQERML</sequence>
<organism evidence="1 2">
    <name type="scientific">Streptococcus canis</name>
    <dbReference type="NCBI Taxonomy" id="1329"/>
    <lineage>
        <taxon>Bacteria</taxon>
        <taxon>Bacillati</taxon>
        <taxon>Bacillota</taxon>
        <taxon>Bacilli</taxon>
        <taxon>Lactobacillales</taxon>
        <taxon>Streptococcaceae</taxon>
        <taxon>Streptococcus</taxon>
    </lineage>
</organism>
<dbReference type="EMBL" id="JAGQEX010000008">
    <property type="protein sequence ID" value="MDV5976828.1"/>
    <property type="molecule type" value="Genomic_DNA"/>
</dbReference>
<dbReference type="Proteomes" id="UP001186118">
    <property type="component" value="Unassembled WGS sequence"/>
</dbReference>
<name>A0AAE4Q7I0_STRCB</name>
<protein>
    <submittedName>
        <fullName evidence="1">Uncharacterized protein</fullName>
    </submittedName>
</protein>
<dbReference type="AlphaFoldDB" id="A0AAE4Q7I0"/>
<evidence type="ECO:0000313" key="1">
    <source>
        <dbReference type="EMBL" id="MDV5976828.1"/>
    </source>
</evidence>
<reference evidence="1" key="1">
    <citation type="submission" date="2021-04" db="EMBL/GenBank/DDBJ databases">
        <title>Draft genomes of 20 S. canis strains.</title>
        <authorList>
            <person name="Pagnossin D."/>
            <person name="Weir W."/>
            <person name="Smith A."/>
            <person name="Ure R."/>
            <person name="Oravcova K."/>
        </authorList>
    </citation>
    <scope>NUCLEOTIDE SEQUENCE</scope>
    <source>
        <strain evidence="1">284</strain>
    </source>
</reference>
<accession>A0AAE4Q7I0</accession>
<proteinExistence type="predicted"/>
<evidence type="ECO:0000313" key="2">
    <source>
        <dbReference type="Proteomes" id="UP001186118"/>
    </source>
</evidence>
<gene>
    <name evidence="1" type="ORF">KB584_05020</name>
</gene>